<gene>
    <name evidence="1" type="ordered locus">Sden_1689</name>
</gene>
<name>Q12NK3_SHEDO</name>
<evidence type="ECO:0000313" key="2">
    <source>
        <dbReference type="Proteomes" id="UP000001982"/>
    </source>
</evidence>
<dbReference type="Proteomes" id="UP000001982">
    <property type="component" value="Chromosome"/>
</dbReference>
<dbReference type="HOGENOM" id="CLU_1601576_0_0_6"/>
<dbReference type="EMBL" id="CP000302">
    <property type="protein sequence ID" value="ABE54973.1"/>
    <property type="molecule type" value="Genomic_DNA"/>
</dbReference>
<protein>
    <submittedName>
        <fullName evidence="1">Uncharacterized protein</fullName>
    </submittedName>
</protein>
<reference evidence="1 2" key="1">
    <citation type="submission" date="2006-03" db="EMBL/GenBank/DDBJ databases">
        <title>Complete sequence of Shewanella denitrificans OS217.</title>
        <authorList>
            <consortium name="US DOE Joint Genome Institute"/>
            <person name="Copeland A."/>
            <person name="Lucas S."/>
            <person name="Lapidus A."/>
            <person name="Barry K."/>
            <person name="Detter J.C."/>
            <person name="Glavina del Rio T."/>
            <person name="Hammon N."/>
            <person name="Israni S."/>
            <person name="Dalin E."/>
            <person name="Tice H."/>
            <person name="Pitluck S."/>
            <person name="Brettin T."/>
            <person name="Bruce D."/>
            <person name="Han C."/>
            <person name="Tapia R."/>
            <person name="Gilna P."/>
            <person name="Kiss H."/>
            <person name="Schmutz J."/>
            <person name="Larimer F."/>
            <person name="Land M."/>
            <person name="Hauser L."/>
            <person name="Kyrpides N."/>
            <person name="Lykidis A."/>
            <person name="Richardson P."/>
        </authorList>
    </citation>
    <scope>NUCLEOTIDE SEQUENCE [LARGE SCALE GENOMIC DNA]</scope>
    <source>
        <strain evidence="2">OS217 / ATCC BAA-1090 / DSM 15013</strain>
    </source>
</reference>
<sequence>MSRDTVLEIEVSQSEAGFIINAMEECKYKDVHSPIEQLKRQLENTFSDNILLVSLTLDQAQKTLNIVLDRPFREVYQLVGKINDQIKLKASNTQMEEVEQKETIVDARNCVIETSHKRSPALMEEHRGGQTLADNPETIGRPLAEEVLGRLTANENYLKEFSDGRG</sequence>
<keyword evidence="2" id="KW-1185">Reference proteome</keyword>
<organism evidence="1 2">
    <name type="scientific">Shewanella denitrificans (strain OS217 / ATCC BAA-1090 / DSM 15013)</name>
    <dbReference type="NCBI Taxonomy" id="318161"/>
    <lineage>
        <taxon>Bacteria</taxon>
        <taxon>Pseudomonadati</taxon>
        <taxon>Pseudomonadota</taxon>
        <taxon>Gammaproteobacteria</taxon>
        <taxon>Alteromonadales</taxon>
        <taxon>Shewanellaceae</taxon>
        <taxon>Shewanella</taxon>
    </lineage>
</organism>
<dbReference type="RefSeq" id="WP_011496131.1">
    <property type="nucleotide sequence ID" value="NC_007954.1"/>
</dbReference>
<proteinExistence type="predicted"/>
<dbReference type="AlphaFoldDB" id="Q12NK3"/>
<dbReference type="KEGG" id="sdn:Sden_1689"/>
<evidence type="ECO:0000313" key="1">
    <source>
        <dbReference type="EMBL" id="ABE54973.1"/>
    </source>
</evidence>
<accession>Q12NK3</accession>
<dbReference type="OrthoDB" id="983065at2"/>
<dbReference type="STRING" id="318161.Sden_1689"/>